<keyword evidence="1" id="KW-0830">Ubiquinone</keyword>
<gene>
    <name evidence="3" type="ORF">JAO78_012015</name>
</gene>
<dbReference type="PROSITE" id="PS00197">
    <property type="entry name" value="2FE2S_FER_1"/>
    <property type="match status" value="1"/>
</dbReference>
<dbReference type="RefSeq" id="WP_226751602.1">
    <property type="nucleotide sequence ID" value="NZ_JAEINI020000008.1"/>
</dbReference>
<keyword evidence="4" id="KW-1185">Reference proteome</keyword>
<dbReference type="InterPro" id="IPR006058">
    <property type="entry name" value="2Fe2S_fd_BS"/>
</dbReference>
<reference evidence="3 4" key="1">
    <citation type="submission" date="2021-10" db="EMBL/GenBank/DDBJ databases">
        <title>Alishewanella koreense sp. nov. isolated from seawater of southwestern coast in South Korea and the proposal for the reclassification of Rheinheimera perlucida and Rheinheimera tuosuensis as Arsukibacterium perlucida and Arsukibacterium tuosuensis.</title>
        <authorList>
            <person name="Kim K.H."/>
            <person name="Ruan W."/>
            <person name="Kim K.R."/>
            <person name="Baek J.H."/>
            <person name="Jeon C.O."/>
        </authorList>
    </citation>
    <scope>NUCLEOTIDE SEQUENCE [LARGE SCALE GENOMIC DNA]</scope>
    <source>
        <strain evidence="3 4">16-MA</strain>
    </source>
</reference>
<accession>A0ABS8C5C9</accession>
<dbReference type="InterPro" id="IPR001041">
    <property type="entry name" value="2Fe-2S_ferredoxin-type"/>
</dbReference>
<dbReference type="SUPFAM" id="SSF54292">
    <property type="entry name" value="2Fe-2S ferredoxin-like"/>
    <property type="match status" value="1"/>
</dbReference>
<evidence type="ECO:0000256" key="1">
    <source>
        <dbReference type="ARBA" id="ARBA00023075"/>
    </source>
</evidence>
<dbReference type="EMBL" id="JAEINI020000008">
    <property type="protein sequence ID" value="MCB5227537.1"/>
    <property type="molecule type" value="Genomic_DNA"/>
</dbReference>
<dbReference type="Pfam" id="PF00111">
    <property type="entry name" value="Fer2"/>
    <property type="match status" value="1"/>
</dbReference>
<dbReference type="InterPro" id="IPR036010">
    <property type="entry name" value="2Fe-2S_ferredoxin-like_sf"/>
</dbReference>
<feature type="domain" description="2Fe-2S ferredoxin-type" evidence="2">
    <location>
        <begin position="2"/>
        <end position="85"/>
    </location>
</feature>
<sequence>MTEVIVNAQAPLQYDSGQRNLLDFLEKQQHTLNFQCREGFCGACRCTLISGQVRYLQEPLAYVRRGEFLPCCSVPASNIEIEIPK</sequence>
<evidence type="ECO:0000259" key="2">
    <source>
        <dbReference type="PROSITE" id="PS51085"/>
    </source>
</evidence>
<dbReference type="Proteomes" id="UP000633814">
    <property type="component" value="Unassembled WGS sequence"/>
</dbReference>
<evidence type="ECO:0000313" key="3">
    <source>
        <dbReference type="EMBL" id="MCB5227537.1"/>
    </source>
</evidence>
<name>A0ABS8C5C9_9ALTE</name>
<dbReference type="NCBIfam" id="NF007985">
    <property type="entry name" value="PRK10713.1"/>
    <property type="match status" value="1"/>
</dbReference>
<evidence type="ECO:0000313" key="4">
    <source>
        <dbReference type="Proteomes" id="UP000633814"/>
    </source>
</evidence>
<comment type="caution">
    <text evidence="3">The sequence shown here is derived from an EMBL/GenBank/DDBJ whole genome shotgun (WGS) entry which is preliminary data.</text>
</comment>
<organism evidence="3 4">
    <name type="scientific">Alishewanella maricola</name>
    <dbReference type="NCBI Taxonomy" id="2795740"/>
    <lineage>
        <taxon>Bacteria</taxon>
        <taxon>Pseudomonadati</taxon>
        <taxon>Pseudomonadota</taxon>
        <taxon>Gammaproteobacteria</taxon>
        <taxon>Alteromonadales</taxon>
        <taxon>Alteromonadaceae</taxon>
        <taxon>Alishewanella</taxon>
    </lineage>
</organism>
<proteinExistence type="predicted"/>
<dbReference type="PROSITE" id="PS51085">
    <property type="entry name" value="2FE2S_FER_2"/>
    <property type="match status" value="1"/>
</dbReference>
<dbReference type="InterPro" id="IPR012675">
    <property type="entry name" value="Beta-grasp_dom_sf"/>
</dbReference>
<dbReference type="Gene3D" id="3.10.20.30">
    <property type="match status" value="1"/>
</dbReference>
<protein>
    <submittedName>
        <fullName evidence="3">2Fe-2S ferredoxin-like protein</fullName>
    </submittedName>
</protein>
<dbReference type="CDD" id="cd00207">
    <property type="entry name" value="fer2"/>
    <property type="match status" value="1"/>
</dbReference>